<sequence length="353" mass="38110">MEGSLENFIQEQSNPDPVSVAVNRGRLDIIAGLDRARDTFVTVTDPIYLFHRGEGPNVVPRGVTTHIDAVKIPRVPFTKERRIGDSVYHDQVLARDRIMGDGGSGPGGGKSAAQQPLHRWVHIDTDLFKLSEFRDQTTPKDLEKLSEVRRKQLGEEIEMFDRLIATQRNFTEAVGGHLERPVERILGPTVSRDTQTLVPVGINGSTQTPILATSSSSSQTITPIPTVQGTIFEGMDIDAGVASSSRNPPPLRGSRVIPTVQGVLNRTFVGGGLARGVRHGQLGAATLNAPRRPLVQAGPAGGSRRSSLPGYEAMDEDPVAFVDRLNPPPAYQFGNPSNPPQYFGPALGQPRTG</sequence>
<accession>A0AAD5SAP1</accession>
<reference evidence="2" key="1">
    <citation type="submission" date="2020-05" db="EMBL/GenBank/DDBJ databases">
        <title>Phylogenomic resolution of chytrid fungi.</title>
        <authorList>
            <person name="Stajich J.E."/>
            <person name="Amses K."/>
            <person name="Simmons R."/>
            <person name="Seto K."/>
            <person name="Myers J."/>
            <person name="Bonds A."/>
            <person name="Quandt C.A."/>
            <person name="Barry K."/>
            <person name="Liu P."/>
            <person name="Grigoriev I."/>
            <person name="Longcore J.E."/>
            <person name="James T.Y."/>
        </authorList>
    </citation>
    <scope>NUCLEOTIDE SEQUENCE</scope>
    <source>
        <strain evidence="2">JEL0318</strain>
    </source>
</reference>
<proteinExistence type="predicted"/>
<evidence type="ECO:0000313" key="3">
    <source>
        <dbReference type="Proteomes" id="UP001212841"/>
    </source>
</evidence>
<protein>
    <submittedName>
        <fullName evidence="2">Uncharacterized protein</fullName>
    </submittedName>
</protein>
<gene>
    <name evidence="2" type="ORF">HK097_010555</name>
</gene>
<dbReference type="AlphaFoldDB" id="A0AAD5SAP1"/>
<dbReference type="EMBL" id="JADGJD010000796">
    <property type="protein sequence ID" value="KAJ3048410.1"/>
    <property type="molecule type" value="Genomic_DNA"/>
</dbReference>
<evidence type="ECO:0000313" key="2">
    <source>
        <dbReference type="EMBL" id="KAJ3048410.1"/>
    </source>
</evidence>
<dbReference type="Proteomes" id="UP001212841">
    <property type="component" value="Unassembled WGS sequence"/>
</dbReference>
<keyword evidence="3" id="KW-1185">Reference proteome</keyword>
<feature type="region of interest" description="Disordered" evidence="1">
    <location>
        <begin position="321"/>
        <end position="353"/>
    </location>
</feature>
<evidence type="ECO:0000256" key="1">
    <source>
        <dbReference type="SAM" id="MobiDB-lite"/>
    </source>
</evidence>
<organism evidence="2 3">
    <name type="scientific">Rhizophlyctis rosea</name>
    <dbReference type="NCBI Taxonomy" id="64517"/>
    <lineage>
        <taxon>Eukaryota</taxon>
        <taxon>Fungi</taxon>
        <taxon>Fungi incertae sedis</taxon>
        <taxon>Chytridiomycota</taxon>
        <taxon>Chytridiomycota incertae sedis</taxon>
        <taxon>Chytridiomycetes</taxon>
        <taxon>Rhizophlyctidales</taxon>
        <taxon>Rhizophlyctidaceae</taxon>
        <taxon>Rhizophlyctis</taxon>
    </lineage>
</organism>
<comment type="caution">
    <text evidence="2">The sequence shown here is derived from an EMBL/GenBank/DDBJ whole genome shotgun (WGS) entry which is preliminary data.</text>
</comment>
<name>A0AAD5SAP1_9FUNG</name>